<reference evidence="2" key="1">
    <citation type="journal article" date="2020" name="Stud. Mycol.">
        <title>101 Dothideomycetes genomes: a test case for predicting lifestyles and emergence of pathogens.</title>
        <authorList>
            <person name="Haridas S."/>
            <person name="Albert R."/>
            <person name="Binder M."/>
            <person name="Bloem J."/>
            <person name="Labutti K."/>
            <person name="Salamov A."/>
            <person name="Andreopoulos B."/>
            <person name="Baker S."/>
            <person name="Barry K."/>
            <person name="Bills G."/>
            <person name="Bluhm B."/>
            <person name="Cannon C."/>
            <person name="Castanera R."/>
            <person name="Culley D."/>
            <person name="Daum C."/>
            <person name="Ezra D."/>
            <person name="Gonzalez J."/>
            <person name="Henrissat B."/>
            <person name="Kuo A."/>
            <person name="Liang C."/>
            <person name="Lipzen A."/>
            <person name="Lutzoni F."/>
            <person name="Magnuson J."/>
            <person name="Mondo S."/>
            <person name="Nolan M."/>
            <person name="Ohm R."/>
            <person name="Pangilinan J."/>
            <person name="Park H.-J."/>
            <person name="Ramirez L."/>
            <person name="Alfaro M."/>
            <person name="Sun H."/>
            <person name="Tritt A."/>
            <person name="Yoshinaga Y."/>
            <person name="Zwiers L.-H."/>
            <person name="Turgeon B."/>
            <person name="Goodwin S."/>
            <person name="Spatafora J."/>
            <person name="Crous P."/>
            <person name="Grigoriev I."/>
        </authorList>
    </citation>
    <scope>NUCLEOTIDE SEQUENCE</scope>
    <source>
        <strain evidence="2">CBS 113818</strain>
    </source>
</reference>
<evidence type="ECO:0000313" key="3">
    <source>
        <dbReference type="Proteomes" id="UP000799424"/>
    </source>
</evidence>
<feature type="compositionally biased region" description="Basic and acidic residues" evidence="1">
    <location>
        <begin position="1"/>
        <end position="15"/>
    </location>
</feature>
<keyword evidence="3" id="KW-1185">Reference proteome</keyword>
<evidence type="ECO:0000313" key="2">
    <source>
        <dbReference type="EMBL" id="KAF2821265.1"/>
    </source>
</evidence>
<gene>
    <name evidence="2" type="ORF">CC86DRAFT_411562</name>
</gene>
<name>A0A6A6ZM04_9PLEO</name>
<dbReference type="EMBL" id="MU006238">
    <property type="protein sequence ID" value="KAF2821265.1"/>
    <property type="molecule type" value="Genomic_DNA"/>
</dbReference>
<dbReference type="Proteomes" id="UP000799424">
    <property type="component" value="Unassembled WGS sequence"/>
</dbReference>
<accession>A0A6A6ZM04</accession>
<proteinExistence type="predicted"/>
<dbReference type="AlphaFoldDB" id="A0A6A6ZM04"/>
<evidence type="ECO:0000256" key="1">
    <source>
        <dbReference type="SAM" id="MobiDB-lite"/>
    </source>
</evidence>
<feature type="region of interest" description="Disordered" evidence="1">
    <location>
        <begin position="1"/>
        <end position="28"/>
    </location>
</feature>
<sequence length="387" mass="43617">MPKDQSLKRKVDEAIGKNGEAWPQYGQKWKRQKTSVLAEFGGLQRSDPEVLSSESVKACAMPAHRQVDAHPTPSTLQQGALHRNETVVPALSIDQAGVRDSGVLQQLPNKLPTNAYQRSKLDQHGDLLVEGYSNNSVQRTSLSPSSLRCVHQTIDLLYRSPDHECLWVHRRHKIERLKPTKRQLKALIGSGNSIRLYIASDSIDHVSTSTVANSVTAIAPHCTHRTALATRDPAAQYEQSSDVVRSPQVPQTGTYSIMNNYDSQDYRPYVELLESLGDPICKFGSKDTGYTRLEPQPYLREMNTKDDGTVLARCIRYAQSHAQQQLSWILHPIHVALIVERTNQYDIELVPPPEEKDVDERDLSQRLRLENSVLYLRSLDEEGSQLK</sequence>
<protein>
    <submittedName>
        <fullName evidence="2">Uncharacterized protein</fullName>
    </submittedName>
</protein>
<organism evidence="2 3">
    <name type="scientific">Ophiobolus disseminans</name>
    <dbReference type="NCBI Taxonomy" id="1469910"/>
    <lineage>
        <taxon>Eukaryota</taxon>
        <taxon>Fungi</taxon>
        <taxon>Dikarya</taxon>
        <taxon>Ascomycota</taxon>
        <taxon>Pezizomycotina</taxon>
        <taxon>Dothideomycetes</taxon>
        <taxon>Pleosporomycetidae</taxon>
        <taxon>Pleosporales</taxon>
        <taxon>Pleosporineae</taxon>
        <taxon>Phaeosphaeriaceae</taxon>
        <taxon>Ophiobolus</taxon>
    </lineage>
</organism>